<organism evidence="1 2">
    <name type="scientific">Tamlana crocina</name>
    <dbReference type="NCBI Taxonomy" id="393006"/>
    <lineage>
        <taxon>Bacteria</taxon>
        <taxon>Pseudomonadati</taxon>
        <taxon>Bacteroidota</taxon>
        <taxon>Flavobacteriia</taxon>
        <taxon>Flavobacteriales</taxon>
        <taxon>Flavobacteriaceae</taxon>
        <taxon>Tamlana</taxon>
    </lineage>
</organism>
<gene>
    <name evidence="1" type="ORF">HC176_07410</name>
</gene>
<dbReference type="EMBL" id="JAAVJS010000008">
    <property type="protein sequence ID" value="NJX15314.1"/>
    <property type="molecule type" value="Genomic_DNA"/>
</dbReference>
<evidence type="ECO:0008006" key="3">
    <source>
        <dbReference type="Google" id="ProtNLM"/>
    </source>
</evidence>
<reference evidence="1 2" key="1">
    <citation type="submission" date="2020-03" db="EMBL/GenBank/DDBJ databases">
        <title>Tamlana sp. nov, isolated from XXX.</title>
        <authorList>
            <person name="Cao W.R."/>
        </authorList>
    </citation>
    <scope>NUCLEOTIDE SEQUENCE [LARGE SCALE GENOMIC DNA]</scope>
    <source>
        <strain evidence="1 2">HST1-43</strain>
    </source>
</reference>
<accession>A0ABX1DE16</accession>
<name>A0ABX1DE16_9FLAO</name>
<evidence type="ECO:0000313" key="1">
    <source>
        <dbReference type="EMBL" id="NJX15314.1"/>
    </source>
</evidence>
<comment type="caution">
    <text evidence="1">The sequence shown here is derived from an EMBL/GenBank/DDBJ whole genome shotgun (WGS) entry which is preliminary data.</text>
</comment>
<dbReference type="RefSeq" id="WP_167917559.1">
    <property type="nucleotide sequence ID" value="NZ_JAAVJS010000008.1"/>
</dbReference>
<sequence length="123" mass="14056">MVTSFLDKETNIVEAEFKGNVHAEEINDFIIAFKENCAYPRVLKCIINATDAKFKFSLKDVNIFNQLRKEAFVDYKIVICAIIVNHPATAALSTLYSNVANTESYKFKVFSTRKAVVFWIDSF</sequence>
<evidence type="ECO:0000313" key="2">
    <source>
        <dbReference type="Proteomes" id="UP000760545"/>
    </source>
</evidence>
<protein>
    <recommendedName>
        <fullName evidence="3">STAS/SEC14 domain-containing protein</fullName>
    </recommendedName>
</protein>
<proteinExistence type="predicted"/>
<keyword evidence="2" id="KW-1185">Reference proteome</keyword>
<dbReference type="Proteomes" id="UP000760545">
    <property type="component" value="Unassembled WGS sequence"/>
</dbReference>